<accession>K4A3S1</accession>
<evidence type="ECO:0000313" key="2">
    <source>
        <dbReference type="Proteomes" id="UP000004995"/>
    </source>
</evidence>
<organism evidence="1 2">
    <name type="scientific">Setaria italica</name>
    <name type="common">Foxtail millet</name>
    <name type="synonym">Panicum italicum</name>
    <dbReference type="NCBI Taxonomy" id="4555"/>
    <lineage>
        <taxon>Eukaryota</taxon>
        <taxon>Viridiplantae</taxon>
        <taxon>Streptophyta</taxon>
        <taxon>Embryophyta</taxon>
        <taxon>Tracheophyta</taxon>
        <taxon>Spermatophyta</taxon>
        <taxon>Magnoliopsida</taxon>
        <taxon>Liliopsida</taxon>
        <taxon>Poales</taxon>
        <taxon>Poaceae</taxon>
        <taxon>PACMAD clade</taxon>
        <taxon>Panicoideae</taxon>
        <taxon>Panicodae</taxon>
        <taxon>Paniceae</taxon>
        <taxon>Cenchrinae</taxon>
        <taxon>Setaria</taxon>
    </lineage>
</organism>
<evidence type="ECO:0000313" key="1">
    <source>
        <dbReference type="EnsemblPlants" id="KQL24300"/>
    </source>
</evidence>
<dbReference type="Gramene" id="KQL24300">
    <property type="protein sequence ID" value="KQL24300"/>
    <property type="gene ID" value="SETIT_033524mg"/>
</dbReference>
<proteinExistence type="predicted"/>
<reference evidence="2" key="1">
    <citation type="journal article" date="2012" name="Nat. Biotechnol.">
        <title>Reference genome sequence of the model plant Setaria.</title>
        <authorList>
            <person name="Bennetzen J.L."/>
            <person name="Schmutz J."/>
            <person name="Wang H."/>
            <person name="Percifield R."/>
            <person name="Hawkins J."/>
            <person name="Pontaroli A.C."/>
            <person name="Estep M."/>
            <person name="Feng L."/>
            <person name="Vaughn J.N."/>
            <person name="Grimwood J."/>
            <person name="Jenkins J."/>
            <person name="Barry K."/>
            <person name="Lindquist E."/>
            <person name="Hellsten U."/>
            <person name="Deshpande S."/>
            <person name="Wang X."/>
            <person name="Wu X."/>
            <person name="Mitros T."/>
            <person name="Triplett J."/>
            <person name="Yang X."/>
            <person name="Ye C.Y."/>
            <person name="Mauro-Herrera M."/>
            <person name="Wang L."/>
            <person name="Li P."/>
            <person name="Sharma M."/>
            <person name="Sharma R."/>
            <person name="Ronald P.C."/>
            <person name="Panaud O."/>
            <person name="Kellogg E.A."/>
            <person name="Brutnell T.P."/>
            <person name="Doust A.N."/>
            <person name="Tuskan G.A."/>
            <person name="Rokhsar D."/>
            <person name="Devos K.M."/>
        </authorList>
    </citation>
    <scope>NUCLEOTIDE SEQUENCE [LARGE SCALE GENOMIC DNA]</scope>
    <source>
        <strain evidence="2">cv. Yugu1</strain>
    </source>
</reference>
<reference evidence="1" key="2">
    <citation type="submission" date="2018-08" db="UniProtKB">
        <authorList>
            <consortium name="EnsemblPlants"/>
        </authorList>
    </citation>
    <scope>IDENTIFICATION</scope>
    <source>
        <strain evidence="1">Yugu1</strain>
    </source>
</reference>
<dbReference type="AlphaFoldDB" id="K4A3S1"/>
<dbReference type="HOGENOM" id="CLU_3280432_0_0_1"/>
<dbReference type="EMBL" id="AGNK02001051">
    <property type="status" value="NOT_ANNOTATED_CDS"/>
    <property type="molecule type" value="Genomic_DNA"/>
</dbReference>
<dbReference type="EnsemblPlants" id="KQL24300">
    <property type="protein sequence ID" value="KQL24300"/>
    <property type="gene ID" value="SETIT_033524mg"/>
</dbReference>
<sequence>MPAGSHHHDIPLRTQIWQVEETNHDVRIFSGVSGHKEKRAL</sequence>
<keyword evidence="2" id="KW-1185">Reference proteome</keyword>
<name>K4A3S1_SETIT</name>
<dbReference type="InParanoid" id="K4A3S1"/>
<protein>
    <submittedName>
        <fullName evidence="1">Uncharacterized protein</fullName>
    </submittedName>
</protein>
<dbReference type="Proteomes" id="UP000004995">
    <property type="component" value="Unassembled WGS sequence"/>
</dbReference>